<feature type="transmembrane region" description="Helical" evidence="1">
    <location>
        <begin position="193"/>
        <end position="214"/>
    </location>
</feature>
<keyword evidence="1" id="KW-0472">Membrane</keyword>
<gene>
    <name evidence="2" type="ORF">ABEB36_001534</name>
</gene>
<dbReference type="PANTHER" id="PTHR21329">
    <property type="entry name" value="PHOSPHATIDYLINOSITOL N-ACETYLGLUCOSAMINYLTRANSFERASE SUBUNIT Q-RELATED"/>
    <property type="match status" value="1"/>
</dbReference>
<proteinExistence type="predicted"/>
<keyword evidence="3" id="KW-1185">Reference proteome</keyword>
<dbReference type="InterPro" id="IPR007720">
    <property type="entry name" value="PigQ/GPI1"/>
</dbReference>
<dbReference type="PANTHER" id="PTHR21329:SF3">
    <property type="entry name" value="PHOSPHATIDYLINOSITOL N-ACETYLGLUCOSAMINYLTRANSFERASE SUBUNIT Q"/>
    <property type="match status" value="1"/>
</dbReference>
<evidence type="ECO:0000256" key="1">
    <source>
        <dbReference type="SAM" id="Phobius"/>
    </source>
</evidence>
<name>A0ABD1FI22_HYPHA</name>
<dbReference type="Pfam" id="PF05024">
    <property type="entry name" value="Gpi1"/>
    <property type="match status" value="1"/>
</dbReference>
<protein>
    <recommendedName>
        <fullName evidence="4">Phosphatidylinositol N-acetylglucosaminyltransferase subunit Q</fullName>
    </recommendedName>
</protein>
<feature type="transmembrane region" description="Helical" evidence="1">
    <location>
        <begin position="353"/>
        <end position="371"/>
    </location>
</feature>
<dbReference type="Proteomes" id="UP001566132">
    <property type="component" value="Unassembled WGS sequence"/>
</dbReference>
<evidence type="ECO:0008006" key="4">
    <source>
        <dbReference type="Google" id="ProtNLM"/>
    </source>
</evidence>
<comment type="caution">
    <text evidence="2">The sequence shown here is derived from an EMBL/GenBank/DDBJ whole genome shotgun (WGS) entry which is preliminary data.</text>
</comment>
<feature type="transmembrane region" description="Helical" evidence="1">
    <location>
        <begin position="312"/>
        <end position="333"/>
    </location>
</feature>
<dbReference type="EMBL" id="JBDJPC010000001">
    <property type="protein sequence ID" value="KAL1517811.1"/>
    <property type="molecule type" value="Genomic_DNA"/>
</dbReference>
<feature type="transmembrane region" description="Helical" evidence="1">
    <location>
        <begin position="281"/>
        <end position="300"/>
    </location>
</feature>
<evidence type="ECO:0000313" key="3">
    <source>
        <dbReference type="Proteomes" id="UP001566132"/>
    </source>
</evidence>
<sequence length="481" mass="56407">MVRNTLLFLPKLLLLNKTGFIKGFFKSSLNCDCFFVTSNQCDNRRTDCIGYIGKRLPHNILPEHYVFVDVDTENIYINGEQRTVTQVFYDLDDYRNASEGCEIHNENSYGVFIRELIQKLKQSSSKIINKDLYLCMLLLQYINVIIQPLLILSPFLKNCQTFNHLLLELRTTKWFLTTLNENRKFTLKHRNVIVTKLADLMLGFGFIYLCLKYHSSIIPQFQYISQDFVTMLRKLLIYLMGVPIGLKLNYTLNHSFGKFFFYHINMWRMFLMTMQPYFEKYFTLLLIPSAFGITFQIALICDLLSMSTFHIYCIYVYAARVFSLQVKGLISLWRLFIGRKSNPLRSRIDSCDYSSNQLFIGTLAFTVLLFLLPTVTMYYVTFTLFRVIVLILHTIFTKISDYIWHAPIYIFILWLINADSIKGSIYMQKDAWHANTQIELRLARLSLKKCLETFSLNLKDTDMIKNSFSVIASHLITGKLI</sequence>
<feature type="transmembrane region" description="Helical" evidence="1">
    <location>
        <begin position="402"/>
        <end position="418"/>
    </location>
</feature>
<feature type="transmembrane region" description="Helical" evidence="1">
    <location>
        <begin position="235"/>
        <end position="261"/>
    </location>
</feature>
<accession>A0ABD1FI22</accession>
<keyword evidence="1" id="KW-0812">Transmembrane</keyword>
<feature type="transmembrane region" description="Helical" evidence="1">
    <location>
        <begin position="132"/>
        <end position="156"/>
    </location>
</feature>
<organism evidence="2 3">
    <name type="scientific">Hypothenemus hampei</name>
    <name type="common">Coffee berry borer</name>
    <dbReference type="NCBI Taxonomy" id="57062"/>
    <lineage>
        <taxon>Eukaryota</taxon>
        <taxon>Metazoa</taxon>
        <taxon>Ecdysozoa</taxon>
        <taxon>Arthropoda</taxon>
        <taxon>Hexapoda</taxon>
        <taxon>Insecta</taxon>
        <taxon>Pterygota</taxon>
        <taxon>Neoptera</taxon>
        <taxon>Endopterygota</taxon>
        <taxon>Coleoptera</taxon>
        <taxon>Polyphaga</taxon>
        <taxon>Cucujiformia</taxon>
        <taxon>Curculionidae</taxon>
        <taxon>Scolytinae</taxon>
        <taxon>Hypothenemus</taxon>
    </lineage>
</organism>
<keyword evidence="1" id="KW-1133">Transmembrane helix</keyword>
<evidence type="ECO:0000313" key="2">
    <source>
        <dbReference type="EMBL" id="KAL1517811.1"/>
    </source>
</evidence>
<reference evidence="2 3" key="1">
    <citation type="submission" date="2024-05" db="EMBL/GenBank/DDBJ databases">
        <title>Genetic variation in Jamaican populations of the coffee berry borer (Hypothenemus hampei).</title>
        <authorList>
            <person name="Errbii M."/>
            <person name="Myrie A."/>
        </authorList>
    </citation>
    <scope>NUCLEOTIDE SEQUENCE [LARGE SCALE GENOMIC DNA]</scope>
    <source>
        <strain evidence="2">JA-Hopewell-2020-01-JO</strain>
        <tissue evidence="2">Whole body</tissue>
    </source>
</reference>
<dbReference type="AlphaFoldDB" id="A0ABD1FI22"/>